<reference evidence="4" key="1">
    <citation type="submission" date="2017-04" db="EMBL/GenBank/DDBJ databases">
        <authorList>
            <person name="Varghese N."/>
            <person name="Submissions S."/>
        </authorList>
    </citation>
    <scope>NUCLEOTIDE SEQUENCE [LARGE SCALE GENOMIC DNA]</scope>
    <source>
        <strain evidence="4">K3S</strain>
    </source>
</reference>
<dbReference type="Proteomes" id="UP000192906">
    <property type="component" value="Unassembled WGS sequence"/>
</dbReference>
<feature type="domain" description="D-glutamate N-acetyltransferase-like C-terminal" evidence="1">
    <location>
        <begin position="146"/>
        <end position="343"/>
    </location>
</feature>
<dbReference type="InterPro" id="IPR027417">
    <property type="entry name" value="P-loop_NTPase"/>
</dbReference>
<evidence type="ECO:0000313" key="3">
    <source>
        <dbReference type="EMBL" id="SMF14531.1"/>
    </source>
</evidence>
<dbReference type="SUPFAM" id="SSF52540">
    <property type="entry name" value="P-loop containing nucleoside triphosphate hydrolases"/>
    <property type="match status" value="1"/>
</dbReference>
<dbReference type="AlphaFoldDB" id="A0A1X7DGC6"/>
<dbReference type="Gene3D" id="3.40.50.300">
    <property type="entry name" value="P-loop containing nucleotide triphosphate hydrolases"/>
    <property type="match status" value="1"/>
</dbReference>
<protein>
    <submittedName>
        <fullName evidence="3">Uncharacterized conserved protein, NAD-dependent epimerase/dehydratase family</fullName>
    </submittedName>
</protein>
<evidence type="ECO:0000259" key="2">
    <source>
        <dbReference type="Pfam" id="PF17396"/>
    </source>
</evidence>
<proteinExistence type="predicted"/>
<organism evidence="3 4">
    <name type="scientific">Desulfovibrio gilichinskyi</name>
    <dbReference type="NCBI Taxonomy" id="1519643"/>
    <lineage>
        <taxon>Bacteria</taxon>
        <taxon>Pseudomonadati</taxon>
        <taxon>Thermodesulfobacteriota</taxon>
        <taxon>Desulfovibrionia</taxon>
        <taxon>Desulfovibrionales</taxon>
        <taxon>Desulfovibrionaceae</taxon>
        <taxon>Desulfovibrio</taxon>
    </lineage>
</organism>
<dbReference type="PANTHER" id="PTHR40690:SF1">
    <property type="entry name" value="DUF1611 DOMAIN-CONTAINING PROTEIN"/>
    <property type="match status" value="1"/>
</dbReference>
<evidence type="ECO:0000313" key="4">
    <source>
        <dbReference type="Proteomes" id="UP000192906"/>
    </source>
</evidence>
<dbReference type="InterPro" id="IPR035402">
    <property type="entry name" value="DgcN-like_N"/>
</dbReference>
<gene>
    <name evidence="3" type="ORF">SAMN06295933_1827</name>
</gene>
<dbReference type="PIRSF" id="PIRSF026760">
    <property type="entry name" value="UCP026760"/>
    <property type="match status" value="1"/>
</dbReference>
<name>A0A1X7DGC6_9BACT</name>
<dbReference type="STRING" id="1519643.SAMN06295933_1827"/>
<keyword evidence="4" id="KW-1185">Reference proteome</keyword>
<dbReference type="RefSeq" id="WP_085101468.1">
    <property type="nucleotide sequence ID" value="NZ_FWZU01000003.1"/>
</dbReference>
<dbReference type="PANTHER" id="PTHR40690">
    <property type="entry name" value="GLL3100 PROTEIN"/>
    <property type="match status" value="1"/>
</dbReference>
<evidence type="ECO:0000259" key="1">
    <source>
        <dbReference type="Pfam" id="PF07755"/>
    </source>
</evidence>
<dbReference type="InterPro" id="IPR011669">
    <property type="entry name" value="DgcN-like"/>
</dbReference>
<dbReference type="Pfam" id="PF17396">
    <property type="entry name" value="DUF1611_N"/>
    <property type="match status" value="1"/>
</dbReference>
<feature type="domain" description="D-glutamate N-acetyltransferase-like N-terminal" evidence="2">
    <location>
        <begin position="42"/>
        <end position="138"/>
    </location>
</feature>
<dbReference type="Gene3D" id="3.40.50.720">
    <property type="entry name" value="NAD(P)-binding Rossmann-like Domain"/>
    <property type="match status" value="1"/>
</dbReference>
<dbReference type="Pfam" id="PF07755">
    <property type="entry name" value="DUF1611"/>
    <property type="match status" value="1"/>
</dbReference>
<dbReference type="EMBL" id="FWZU01000003">
    <property type="protein sequence ID" value="SMF14531.1"/>
    <property type="molecule type" value="Genomic_DNA"/>
</dbReference>
<sequence>MTDTASAIVYCEDFFGKMDGKTANGLTRYSDKYKIAGIIDSTKAGLDAGEVLDGKPNGIKIFKNIFDALEGTGDSIKYFIYGMAPLSGSFSTEDSNIIFYAMERKLNIINGLHEFLTDNDTFVKKAAECNVQLHDIRKQQNSKQRHVFNGDIFKVDCPRIAILGTDSAVGKRTTSVLITKALQALGLNTVMIATGQTGVIQGAEFGVPLDALTEQFISGEMEKAIFTAWESKHPDIMILEGQGSLSHPAYLSSCFIIRGGQPDAIIVQHPPKREKLGDYPDINMPDLKEEIELIEVFSKAPVIGITINHENMSDSELAKTIKEYEKKFNVPTTDVLKFNCDSLIEKILTIFPQLKTKLAA</sequence>
<dbReference type="InterPro" id="IPR035086">
    <property type="entry name" value="DgcN-like_C"/>
</dbReference>
<dbReference type="OrthoDB" id="9778498at2"/>
<accession>A0A1X7DGC6</accession>